<dbReference type="Proteomes" id="UP000316921">
    <property type="component" value="Chromosome"/>
</dbReference>
<keyword evidence="9" id="KW-1185">Reference proteome</keyword>
<proteinExistence type="predicted"/>
<dbReference type="Pfam" id="PF01839">
    <property type="entry name" value="FG-GAP"/>
    <property type="match status" value="1"/>
</dbReference>
<comment type="subcellular location">
    <subcellularLocation>
        <location evidence="1">Membrane</location>
        <topology evidence="1">Single-pass membrane protein</topology>
    </subcellularLocation>
</comment>
<evidence type="ECO:0000256" key="3">
    <source>
        <dbReference type="ARBA" id="ARBA00022729"/>
    </source>
</evidence>
<dbReference type="GO" id="GO:0007155">
    <property type="term" value="P:cell adhesion"/>
    <property type="evidence" value="ECO:0007669"/>
    <property type="project" value="InterPro"/>
</dbReference>
<dbReference type="KEGG" id="pbap:Pla133_30400"/>
<organism evidence="8 9">
    <name type="scientific">Engelhardtia mirabilis</name>
    <dbReference type="NCBI Taxonomy" id="2528011"/>
    <lineage>
        <taxon>Bacteria</taxon>
        <taxon>Pseudomonadati</taxon>
        <taxon>Planctomycetota</taxon>
        <taxon>Planctomycetia</taxon>
        <taxon>Planctomycetia incertae sedis</taxon>
        <taxon>Engelhardtia</taxon>
    </lineage>
</organism>
<dbReference type="AlphaFoldDB" id="A0A518BLU1"/>
<evidence type="ECO:0000256" key="1">
    <source>
        <dbReference type="ARBA" id="ARBA00004167"/>
    </source>
</evidence>
<keyword evidence="7" id="KW-0325">Glycoprotein</keyword>
<dbReference type="InterPro" id="IPR000413">
    <property type="entry name" value="Integrin_alpha"/>
</dbReference>
<dbReference type="PRINTS" id="PR01185">
    <property type="entry name" value="INTEGRINA"/>
</dbReference>
<evidence type="ECO:0000256" key="5">
    <source>
        <dbReference type="ARBA" id="ARBA00022989"/>
    </source>
</evidence>
<accession>A0A518BLU1</accession>
<dbReference type="InterPro" id="IPR013517">
    <property type="entry name" value="FG-GAP"/>
</dbReference>
<keyword evidence="2" id="KW-0812">Transmembrane</keyword>
<keyword evidence="3" id="KW-0732">Signal</keyword>
<sequence length="433" mass="44820">MITTTLLAASLRAAAPADAIDRCRNSLCSPGDLDGDGVSDVVVAGRLAAEVFGWGGCSVPTVRALSGVDGSPLWTAEGQPGFGLEVAAAGDLDGDGIGDVAVASPRASEVWRVTSGPLVLLSGGSGARLATVQSPRGIAAFGTSISAGLQLVGDPTPDVLVGADRCVVLVDGGLRRPVSLWYRTEAAVVSAGFEVDESGALVAPAEARSQFGRSSSNLEVAGFGIADLDGDGRGEVLIPRFSGIWPAPSTQPLPEFTEPLALRRGLPLRDGWAATWLVDASGVPDAVVTTTIDESISATDLETGEERWSHDYSGGYLQAEGATIARVGDFDGDGLADLAHTANETGMDCDGGFLVIHSAADGSVLRQLDVVGLDDSLLPIEGDWCRSGYDVTALDDSDGDGFPELALHAPRYRQVRLLDGRTLEPRWNVNLGR</sequence>
<dbReference type="PANTHER" id="PTHR21419:SF30">
    <property type="entry name" value="IG-LIKE DOMAIN-CONTAINING PROTEIN"/>
    <property type="match status" value="1"/>
</dbReference>
<dbReference type="InterPro" id="IPR013519">
    <property type="entry name" value="Int_alpha_beta-p"/>
</dbReference>
<dbReference type="PANTHER" id="PTHR21419">
    <property type="match status" value="1"/>
</dbReference>
<keyword evidence="6" id="KW-0472">Membrane</keyword>
<evidence type="ECO:0000313" key="8">
    <source>
        <dbReference type="EMBL" id="QDU67949.1"/>
    </source>
</evidence>
<protein>
    <submittedName>
        <fullName evidence="8">FG-GAP repeat protein</fullName>
    </submittedName>
</protein>
<reference evidence="8 9" key="1">
    <citation type="submission" date="2019-02" db="EMBL/GenBank/DDBJ databases">
        <title>Deep-cultivation of Planctomycetes and their phenomic and genomic characterization uncovers novel biology.</title>
        <authorList>
            <person name="Wiegand S."/>
            <person name="Jogler M."/>
            <person name="Boedeker C."/>
            <person name="Pinto D."/>
            <person name="Vollmers J."/>
            <person name="Rivas-Marin E."/>
            <person name="Kohn T."/>
            <person name="Peeters S.H."/>
            <person name="Heuer A."/>
            <person name="Rast P."/>
            <person name="Oberbeckmann S."/>
            <person name="Bunk B."/>
            <person name="Jeske O."/>
            <person name="Meyerdierks A."/>
            <person name="Storesund J.E."/>
            <person name="Kallscheuer N."/>
            <person name="Luecker S."/>
            <person name="Lage O.M."/>
            <person name="Pohl T."/>
            <person name="Merkel B.J."/>
            <person name="Hornburger P."/>
            <person name="Mueller R.-W."/>
            <person name="Bruemmer F."/>
            <person name="Labrenz M."/>
            <person name="Spormann A.M."/>
            <person name="Op den Camp H."/>
            <person name="Overmann J."/>
            <person name="Amann R."/>
            <person name="Jetten M.S.M."/>
            <person name="Mascher T."/>
            <person name="Medema M.H."/>
            <person name="Devos D.P."/>
            <person name="Kaster A.-K."/>
            <person name="Ovreas L."/>
            <person name="Rohde M."/>
            <person name="Galperin M.Y."/>
            <person name="Jogler C."/>
        </authorList>
    </citation>
    <scope>NUCLEOTIDE SEQUENCE [LARGE SCALE GENOMIC DNA]</scope>
    <source>
        <strain evidence="8 9">Pla133</strain>
    </source>
</reference>
<keyword evidence="4" id="KW-0677">Repeat</keyword>
<dbReference type="SMART" id="SM00191">
    <property type="entry name" value="Int_alpha"/>
    <property type="match status" value="3"/>
</dbReference>
<dbReference type="EMBL" id="CP036287">
    <property type="protein sequence ID" value="QDU67949.1"/>
    <property type="molecule type" value="Genomic_DNA"/>
</dbReference>
<dbReference type="RefSeq" id="WP_145066552.1">
    <property type="nucleotide sequence ID" value="NZ_CP036287.1"/>
</dbReference>
<evidence type="ECO:0000313" key="9">
    <source>
        <dbReference type="Proteomes" id="UP000316921"/>
    </source>
</evidence>
<evidence type="ECO:0000256" key="2">
    <source>
        <dbReference type="ARBA" id="ARBA00022692"/>
    </source>
</evidence>
<dbReference type="GO" id="GO:0008305">
    <property type="term" value="C:integrin complex"/>
    <property type="evidence" value="ECO:0007669"/>
    <property type="project" value="InterPro"/>
</dbReference>
<evidence type="ECO:0000256" key="4">
    <source>
        <dbReference type="ARBA" id="ARBA00022737"/>
    </source>
</evidence>
<dbReference type="PROSITE" id="PS51470">
    <property type="entry name" value="FG_GAP"/>
    <property type="match status" value="1"/>
</dbReference>
<dbReference type="InterPro" id="IPR045232">
    <property type="entry name" value="FAM234"/>
</dbReference>
<gene>
    <name evidence="8" type="ORF">Pla133_30400</name>
</gene>
<evidence type="ECO:0000256" key="7">
    <source>
        <dbReference type="ARBA" id="ARBA00023180"/>
    </source>
</evidence>
<dbReference type="InterPro" id="IPR028994">
    <property type="entry name" value="Integrin_alpha_N"/>
</dbReference>
<evidence type="ECO:0000256" key="6">
    <source>
        <dbReference type="ARBA" id="ARBA00023136"/>
    </source>
</evidence>
<dbReference type="SUPFAM" id="SSF69318">
    <property type="entry name" value="Integrin alpha N-terminal domain"/>
    <property type="match status" value="1"/>
</dbReference>
<name>A0A518BLU1_9BACT</name>
<dbReference type="Gene3D" id="2.130.10.130">
    <property type="entry name" value="Integrin alpha, N-terminal"/>
    <property type="match status" value="2"/>
</dbReference>
<keyword evidence="5" id="KW-1133">Transmembrane helix</keyword>